<dbReference type="InterPro" id="IPR029063">
    <property type="entry name" value="SAM-dependent_MTases_sf"/>
</dbReference>
<dbReference type="OrthoDB" id="2013972at2759"/>
<reference evidence="3 4" key="1">
    <citation type="journal article" date="2010" name="Plant Cell">
        <title>The Chlorella variabilis NC64A genome reveals adaptation to photosymbiosis, coevolution with viruses, and cryptic sex.</title>
        <authorList>
            <person name="Blanc G."/>
            <person name="Duncan G."/>
            <person name="Agarkova I."/>
            <person name="Borodovsky M."/>
            <person name="Gurnon J."/>
            <person name="Kuo A."/>
            <person name="Lindquist E."/>
            <person name="Lucas S."/>
            <person name="Pangilinan J."/>
            <person name="Polle J."/>
            <person name="Salamov A."/>
            <person name="Terry A."/>
            <person name="Yamada T."/>
            <person name="Dunigan D.D."/>
            <person name="Grigoriev I.V."/>
            <person name="Claverie J.M."/>
            <person name="Van Etten J.L."/>
        </authorList>
    </citation>
    <scope>NUCLEOTIDE SEQUENCE [LARGE SCALE GENOMIC DNA]</scope>
    <source>
        <strain evidence="3 4">NC64A</strain>
    </source>
</reference>
<dbReference type="OMA" id="EPWSDDY"/>
<proteinExistence type="predicted"/>
<feature type="compositionally biased region" description="Polar residues" evidence="1">
    <location>
        <begin position="1"/>
        <end position="16"/>
    </location>
</feature>
<dbReference type="PANTHER" id="PTHR42912:SF80">
    <property type="entry name" value="METHYLTRANSFERASE DOMAIN-CONTAINING PROTEIN"/>
    <property type="match status" value="1"/>
</dbReference>
<dbReference type="Proteomes" id="UP000008141">
    <property type="component" value="Unassembled WGS sequence"/>
</dbReference>
<gene>
    <name evidence="3" type="ORF">CHLNCDRAFT_35970</name>
</gene>
<sequence>MSAAMQASQQTWSSMLTRGRSGGRAQRAPLRPQAVAQNTSSSPKPSWAGDDLVSRLVNVVIDSPLFGVLKEGARNRIKQTAERRGVPWQQRVYELEHSQPHVQVFAIKEEIEDKELQYPAYYTRAFHGYDEGNLSWLAALEAEPATDVMALLPWAKAEAQLTGPAAQARLRSTTLTTIRKYAADRGLKEPRDILDAGCSVGICTRWLAGEYPSASVTGLDLSPYMLAAAAVGADAVPGASRRRRIAYRHSRLEASGLPSRSQDLVAVQFVIHECPADIISQMIQESKRLLRPGGVLAFVDINPNSATGRRMPPAVATLMKATEPWTDEYYFYPLEESMGKAGFKHVECSELDPRHRIILGHL</sequence>
<feature type="compositionally biased region" description="Polar residues" evidence="1">
    <location>
        <begin position="35"/>
        <end position="44"/>
    </location>
</feature>
<dbReference type="eggNOG" id="KOG1269">
    <property type="taxonomic scope" value="Eukaryota"/>
</dbReference>
<dbReference type="KEGG" id="cvr:CHLNCDRAFT_35970"/>
<dbReference type="GeneID" id="17354047"/>
<dbReference type="GO" id="GO:0008757">
    <property type="term" value="F:S-adenosylmethionine-dependent methyltransferase activity"/>
    <property type="evidence" value="ECO:0007669"/>
    <property type="project" value="InterPro"/>
</dbReference>
<evidence type="ECO:0000313" key="4">
    <source>
        <dbReference type="Proteomes" id="UP000008141"/>
    </source>
</evidence>
<dbReference type="Pfam" id="PF13649">
    <property type="entry name" value="Methyltransf_25"/>
    <property type="match status" value="1"/>
</dbReference>
<organism evidence="4">
    <name type="scientific">Chlorella variabilis</name>
    <name type="common">Green alga</name>
    <dbReference type="NCBI Taxonomy" id="554065"/>
    <lineage>
        <taxon>Eukaryota</taxon>
        <taxon>Viridiplantae</taxon>
        <taxon>Chlorophyta</taxon>
        <taxon>core chlorophytes</taxon>
        <taxon>Trebouxiophyceae</taxon>
        <taxon>Chlorellales</taxon>
        <taxon>Chlorellaceae</taxon>
        <taxon>Chlorella clade</taxon>
        <taxon>Chlorella</taxon>
    </lineage>
</organism>
<dbReference type="InterPro" id="IPR050508">
    <property type="entry name" value="Methyltransf_Superfamily"/>
</dbReference>
<protein>
    <recommendedName>
        <fullName evidence="2">Methyltransferase domain-containing protein</fullName>
    </recommendedName>
</protein>
<dbReference type="AlphaFoldDB" id="E1ZI54"/>
<dbReference type="InterPro" id="IPR041698">
    <property type="entry name" value="Methyltransf_25"/>
</dbReference>
<feature type="domain" description="Methyltransferase" evidence="2">
    <location>
        <begin position="193"/>
        <end position="294"/>
    </location>
</feature>
<dbReference type="SUPFAM" id="SSF53335">
    <property type="entry name" value="S-adenosyl-L-methionine-dependent methyltransferases"/>
    <property type="match status" value="1"/>
</dbReference>
<name>E1ZI54_CHLVA</name>
<evidence type="ECO:0000259" key="2">
    <source>
        <dbReference type="Pfam" id="PF13649"/>
    </source>
</evidence>
<dbReference type="STRING" id="554065.E1ZI54"/>
<dbReference type="PANTHER" id="PTHR42912">
    <property type="entry name" value="METHYLTRANSFERASE"/>
    <property type="match status" value="1"/>
</dbReference>
<evidence type="ECO:0000256" key="1">
    <source>
        <dbReference type="SAM" id="MobiDB-lite"/>
    </source>
</evidence>
<keyword evidence="4" id="KW-1185">Reference proteome</keyword>
<dbReference type="CDD" id="cd02440">
    <property type="entry name" value="AdoMet_MTases"/>
    <property type="match status" value="1"/>
</dbReference>
<dbReference type="InParanoid" id="E1ZI54"/>
<dbReference type="EMBL" id="GL433847">
    <property type="protein sequence ID" value="EFN54576.1"/>
    <property type="molecule type" value="Genomic_DNA"/>
</dbReference>
<dbReference type="Gene3D" id="3.40.50.150">
    <property type="entry name" value="Vaccinia Virus protein VP39"/>
    <property type="match status" value="1"/>
</dbReference>
<dbReference type="RefSeq" id="XP_005846678.1">
    <property type="nucleotide sequence ID" value="XM_005846616.1"/>
</dbReference>
<accession>E1ZI54</accession>
<feature type="region of interest" description="Disordered" evidence="1">
    <location>
        <begin position="1"/>
        <end position="47"/>
    </location>
</feature>
<evidence type="ECO:0000313" key="3">
    <source>
        <dbReference type="EMBL" id="EFN54576.1"/>
    </source>
</evidence>